<dbReference type="InterPro" id="IPR011611">
    <property type="entry name" value="PfkB_dom"/>
</dbReference>
<protein>
    <submittedName>
        <fullName evidence="5">Fructokinase</fullName>
    </submittedName>
</protein>
<dbReference type="OrthoDB" id="9813569at2"/>
<dbReference type="GO" id="GO:0016301">
    <property type="term" value="F:kinase activity"/>
    <property type="evidence" value="ECO:0007669"/>
    <property type="project" value="UniProtKB-KW"/>
</dbReference>
<dbReference type="Proteomes" id="UP000199518">
    <property type="component" value="Unassembled WGS sequence"/>
</dbReference>
<dbReference type="Pfam" id="PF00294">
    <property type="entry name" value="PfkB"/>
    <property type="match status" value="1"/>
</dbReference>
<evidence type="ECO:0000259" key="4">
    <source>
        <dbReference type="Pfam" id="PF00294"/>
    </source>
</evidence>
<evidence type="ECO:0000256" key="1">
    <source>
        <dbReference type="ARBA" id="ARBA00010688"/>
    </source>
</evidence>
<sequence length="300" mass="32813">MTTPDRRPTVIGLGELLWDVFPDGRRPGGAPANFAFQTEQLGCHGVLATRVGADVDGDELLQALREKSLDLSIVQRDPERKTGWVSVTLRDGHPEYVIHENVAWDAIEFTPALQSMMQQAAAVCFGTLAQRSGPSRTAIHAAVSATPAECLRVYDVNLRQSYYAEEWVSASLRLATIVKLNDEEVPVVARLLGIADEPLEFSRLLITRFDLQIVCITRGAKGCLVVTQTEHHDVPGKAIKVADTVGAGDAFTAGFVFAQLQEWPVGLSAEFANRVGAMVASRQGAMPELRREFAQLIEQY</sequence>
<evidence type="ECO:0000256" key="3">
    <source>
        <dbReference type="ARBA" id="ARBA00022777"/>
    </source>
</evidence>
<dbReference type="PROSITE" id="PS00583">
    <property type="entry name" value="PFKB_KINASES_1"/>
    <property type="match status" value="1"/>
</dbReference>
<evidence type="ECO:0000256" key="2">
    <source>
        <dbReference type="ARBA" id="ARBA00022679"/>
    </source>
</evidence>
<proteinExistence type="inferred from homology"/>
<keyword evidence="3 5" id="KW-0418">Kinase</keyword>
<evidence type="ECO:0000313" key="6">
    <source>
        <dbReference type="Proteomes" id="UP000199518"/>
    </source>
</evidence>
<dbReference type="PANTHER" id="PTHR43085">
    <property type="entry name" value="HEXOKINASE FAMILY MEMBER"/>
    <property type="match status" value="1"/>
</dbReference>
<dbReference type="InterPro" id="IPR050306">
    <property type="entry name" value="PfkB_Carbo_kinase"/>
</dbReference>
<name>A0A1I3AZW4_9PLAN</name>
<reference evidence="6" key="1">
    <citation type="submission" date="2016-10" db="EMBL/GenBank/DDBJ databases">
        <authorList>
            <person name="Varghese N."/>
            <person name="Submissions S."/>
        </authorList>
    </citation>
    <scope>NUCLEOTIDE SEQUENCE [LARGE SCALE GENOMIC DNA]</scope>
    <source>
        <strain evidence="6">DSM 26348</strain>
    </source>
</reference>
<evidence type="ECO:0000313" key="5">
    <source>
        <dbReference type="EMBL" id="SFH55249.1"/>
    </source>
</evidence>
<dbReference type="PANTHER" id="PTHR43085:SF57">
    <property type="entry name" value="CARBOHYDRATE KINASE PFKB DOMAIN-CONTAINING PROTEIN"/>
    <property type="match status" value="1"/>
</dbReference>
<dbReference type="PROSITE" id="PS00584">
    <property type="entry name" value="PFKB_KINASES_2"/>
    <property type="match status" value="1"/>
</dbReference>
<dbReference type="RefSeq" id="WP_092046936.1">
    <property type="nucleotide sequence ID" value="NZ_FOQD01000001.1"/>
</dbReference>
<dbReference type="InterPro" id="IPR002173">
    <property type="entry name" value="Carboh/pur_kinase_PfkB_CS"/>
</dbReference>
<accession>A0A1I3AZW4</accession>
<organism evidence="5 6">
    <name type="scientific">Planctomicrobium piriforme</name>
    <dbReference type="NCBI Taxonomy" id="1576369"/>
    <lineage>
        <taxon>Bacteria</taxon>
        <taxon>Pseudomonadati</taxon>
        <taxon>Planctomycetota</taxon>
        <taxon>Planctomycetia</taxon>
        <taxon>Planctomycetales</taxon>
        <taxon>Planctomycetaceae</taxon>
        <taxon>Planctomicrobium</taxon>
    </lineage>
</organism>
<dbReference type="InterPro" id="IPR029056">
    <property type="entry name" value="Ribokinase-like"/>
</dbReference>
<dbReference type="EMBL" id="FOQD01000001">
    <property type="protein sequence ID" value="SFH55249.1"/>
    <property type="molecule type" value="Genomic_DNA"/>
</dbReference>
<keyword evidence="6" id="KW-1185">Reference proteome</keyword>
<dbReference type="CDD" id="cd01167">
    <property type="entry name" value="bac_FRK"/>
    <property type="match status" value="1"/>
</dbReference>
<comment type="similarity">
    <text evidence="1">Belongs to the carbohydrate kinase PfkB family.</text>
</comment>
<keyword evidence="2" id="KW-0808">Transferase</keyword>
<dbReference type="Gene3D" id="3.40.1190.20">
    <property type="match status" value="1"/>
</dbReference>
<dbReference type="AlphaFoldDB" id="A0A1I3AZW4"/>
<dbReference type="SUPFAM" id="SSF53613">
    <property type="entry name" value="Ribokinase-like"/>
    <property type="match status" value="1"/>
</dbReference>
<feature type="domain" description="Carbohydrate kinase PfkB" evidence="4">
    <location>
        <begin position="25"/>
        <end position="286"/>
    </location>
</feature>
<gene>
    <name evidence="5" type="ORF">SAMN05421753_101131</name>
</gene>
<dbReference type="STRING" id="1576369.SAMN05421753_101131"/>